<keyword evidence="2" id="KW-1185">Reference proteome</keyword>
<dbReference type="OrthoDB" id="2432348at2759"/>
<reference evidence="1" key="1">
    <citation type="submission" date="2021-06" db="EMBL/GenBank/DDBJ databases">
        <authorList>
            <person name="Kallberg Y."/>
            <person name="Tangrot J."/>
            <person name="Rosling A."/>
        </authorList>
    </citation>
    <scope>NUCLEOTIDE SEQUENCE</scope>
    <source>
        <strain evidence="1">BR232B</strain>
    </source>
</reference>
<dbReference type="Proteomes" id="UP000789739">
    <property type="component" value="Unassembled WGS sequence"/>
</dbReference>
<feature type="non-terminal residue" evidence="1">
    <location>
        <position position="98"/>
    </location>
</feature>
<comment type="caution">
    <text evidence="1">The sequence shown here is derived from an EMBL/GenBank/DDBJ whole genome shotgun (WGS) entry which is preliminary data.</text>
</comment>
<evidence type="ECO:0000313" key="1">
    <source>
        <dbReference type="EMBL" id="CAG8649260.1"/>
    </source>
</evidence>
<organism evidence="1 2">
    <name type="scientific">Paraglomus brasilianum</name>
    <dbReference type="NCBI Taxonomy" id="144538"/>
    <lineage>
        <taxon>Eukaryota</taxon>
        <taxon>Fungi</taxon>
        <taxon>Fungi incertae sedis</taxon>
        <taxon>Mucoromycota</taxon>
        <taxon>Glomeromycotina</taxon>
        <taxon>Glomeromycetes</taxon>
        <taxon>Paraglomerales</taxon>
        <taxon>Paraglomeraceae</taxon>
        <taxon>Paraglomus</taxon>
    </lineage>
</organism>
<name>A0A9N9H0R4_9GLOM</name>
<dbReference type="AlphaFoldDB" id="A0A9N9H0R4"/>
<sequence>MKAKEVIKEIKNNGVSIASSEEKQLIKIQGTLTSSLQLRGENIQEPYYYAFIKLKGQKVDLPTIFKIKDDQGELTKPNLKKSDEVELIGNYSNSQQNV</sequence>
<proteinExistence type="predicted"/>
<accession>A0A9N9H0R4</accession>
<protein>
    <submittedName>
        <fullName evidence="1">10143_t:CDS:1</fullName>
    </submittedName>
</protein>
<dbReference type="EMBL" id="CAJVPI010002768">
    <property type="protein sequence ID" value="CAG8649260.1"/>
    <property type="molecule type" value="Genomic_DNA"/>
</dbReference>
<gene>
    <name evidence="1" type="ORF">PBRASI_LOCUS10187</name>
</gene>
<evidence type="ECO:0000313" key="2">
    <source>
        <dbReference type="Proteomes" id="UP000789739"/>
    </source>
</evidence>